<keyword evidence="2" id="KW-0560">Oxidoreductase</keyword>
<dbReference type="PANTHER" id="PTHR43976:SF16">
    <property type="entry name" value="SHORT-CHAIN DEHYDROGENASE_REDUCTASE FAMILY PROTEIN"/>
    <property type="match status" value="1"/>
</dbReference>
<dbReference type="EMBL" id="SJDU01000362">
    <property type="protein sequence ID" value="TKZ30352.1"/>
    <property type="molecule type" value="Genomic_DNA"/>
</dbReference>
<comment type="caution">
    <text evidence="4">The sequence shown here is derived from an EMBL/GenBank/DDBJ whole genome shotgun (WGS) entry which is preliminary data.</text>
</comment>
<dbReference type="PRINTS" id="PR00080">
    <property type="entry name" value="SDRFAMILY"/>
</dbReference>
<dbReference type="InterPro" id="IPR051911">
    <property type="entry name" value="SDR_oxidoreductase"/>
</dbReference>
<evidence type="ECO:0000313" key="5">
    <source>
        <dbReference type="Proteomes" id="UP000310168"/>
    </source>
</evidence>
<dbReference type="RefSeq" id="WP_137999077.1">
    <property type="nucleotide sequence ID" value="NZ_SJDU01000362.1"/>
</dbReference>
<evidence type="ECO:0000256" key="2">
    <source>
        <dbReference type="ARBA" id="ARBA00023002"/>
    </source>
</evidence>
<evidence type="ECO:0000313" key="4">
    <source>
        <dbReference type="EMBL" id="TKZ30352.1"/>
    </source>
</evidence>
<reference evidence="4 5" key="1">
    <citation type="journal article" date="2019" name="Anaerobe">
        <title>Brachyspira catarrhinii sp. nov., an anaerobic intestinal spirochaete isolated from vervet monkeys may have been misidentified as Brachyspira aalborgi in previous studies.</title>
        <authorList>
            <person name="Phillips N.D."/>
            <person name="La T."/>
            <person name="Hampson D.J."/>
        </authorList>
    </citation>
    <scope>NUCLEOTIDE SEQUENCE [LARGE SCALE GENOMIC DNA]</scope>
    <source>
        <strain evidence="4 5">Z12</strain>
    </source>
</reference>
<gene>
    <name evidence="4" type="ORF">EZH24_10510</name>
</gene>
<dbReference type="InterPro" id="IPR002347">
    <property type="entry name" value="SDR_fam"/>
</dbReference>
<dbReference type="PANTHER" id="PTHR43976">
    <property type="entry name" value="SHORT CHAIN DEHYDROGENASE"/>
    <property type="match status" value="1"/>
</dbReference>
<accession>A0ABY2TNT3</accession>
<name>A0ABY2TNT3_9SPIR</name>
<dbReference type="CDD" id="cd05374">
    <property type="entry name" value="17beta-HSD-like_SDR_c"/>
    <property type="match status" value="1"/>
</dbReference>
<dbReference type="Proteomes" id="UP000310168">
    <property type="component" value="Unassembled WGS sequence"/>
</dbReference>
<sequence>MKTIFITGTSSGIGKETVKFLSKKDFRVIATARNLESIKEFESLPNVVIMPLDLTDTKQIKEISSKVIKEYDIDILFNNAGYGIKAPLELTPEEDIRKNFETVVIGNMLLTQEFIPHFKKRKSGLILTTTSLAGIIALPLDGVYGAAKHALTSMCESIYYELKPFDVKVKIIIPGATQTAFKMNPFCIDGYEKANENQQDFLRDGKSEGADVSESVETIWEAITDNKDKIHYPSDKVALKLYNQYMEMGIEKYKEFFYKKMFL</sequence>
<proteinExistence type="inferred from homology"/>
<dbReference type="Gene3D" id="3.40.50.720">
    <property type="entry name" value="NAD(P)-binding Rossmann-like Domain"/>
    <property type="match status" value="1"/>
</dbReference>
<dbReference type="PRINTS" id="PR00081">
    <property type="entry name" value="GDHRDH"/>
</dbReference>
<evidence type="ECO:0000256" key="3">
    <source>
        <dbReference type="RuleBase" id="RU000363"/>
    </source>
</evidence>
<evidence type="ECO:0000256" key="1">
    <source>
        <dbReference type="ARBA" id="ARBA00006484"/>
    </source>
</evidence>
<dbReference type="Pfam" id="PF00106">
    <property type="entry name" value="adh_short"/>
    <property type="match status" value="1"/>
</dbReference>
<dbReference type="InterPro" id="IPR036291">
    <property type="entry name" value="NAD(P)-bd_dom_sf"/>
</dbReference>
<organism evidence="4 5">
    <name type="scientific">Brachyspira catarrhinii</name>
    <dbReference type="NCBI Taxonomy" id="2528966"/>
    <lineage>
        <taxon>Bacteria</taxon>
        <taxon>Pseudomonadati</taxon>
        <taxon>Spirochaetota</taxon>
        <taxon>Spirochaetia</taxon>
        <taxon>Brachyspirales</taxon>
        <taxon>Brachyspiraceae</taxon>
        <taxon>Brachyspira</taxon>
    </lineage>
</organism>
<protein>
    <submittedName>
        <fullName evidence="4">SDR family oxidoreductase</fullName>
    </submittedName>
</protein>
<keyword evidence="5" id="KW-1185">Reference proteome</keyword>
<comment type="similarity">
    <text evidence="1 3">Belongs to the short-chain dehydrogenases/reductases (SDR) family.</text>
</comment>
<dbReference type="SUPFAM" id="SSF51735">
    <property type="entry name" value="NAD(P)-binding Rossmann-fold domains"/>
    <property type="match status" value="1"/>
</dbReference>